<evidence type="ECO:0000313" key="12">
    <source>
        <dbReference type="EMBL" id="THG20976.1"/>
    </source>
</evidence>
<feature type="domain" description="CCT" evidence="11">
    <location>
        <begin position="621"/>
        <end position="663"/>
    </location>
</feature>
<evidence type="ECO:0000259" key="10">
    <source>
        <dbReference type="PROSITE" id="PS50110"/>
    </source>
</evidence>
<reference evidence="12 13" key="1">
    <citation type="journal article" date="2018" name="Proc. Natl. Acad. Sci. U.S.A.">
        <title>Draft genome sequence of Camellia sinensis var. sinensis provides insights into the evolution of the tea genome and tea quality.</title>
        <authorList>
            <person name="Wei C."/>
            <person name="Yang H."/>
            <person name="Wang S."/>
            <person name="Zhao J."/>
            <person name="Liu C."/>
            <person name="Gao L."/>
            <person name="Xia E."/>
            <person name="Lu Y."/>
            <person name="Tai Y."/>
            <person name="She G."/>
            <person name="Sun J."/>
            <person name="Cao H."/>
            <person name="Tong W."/>
            <person name="Gao Q."/>
            <person name="Li Y."/>
            <person name="Deng W."/>
            <person name="Jiang X."/>
            <person name="Wang W."/>
            <person name="Chen Q."/>
            <person name="Zhang S."/>
            <person name="Li H."/>
            <person name="Wu J."/>
            <person name="Wang P."/>
            <person name="Li P."/>
            <person name="Shi C."/>
            <person name="Zheng F."/>
            <person name="Jian J."/>
            <person name="Huang B."/>
            <person name="Shan D."/>
            <person name="Shi M."/>
            <person name="Fang C."/>
            <person name="Yue Y."/>
            <person name="Li F."/>
            <person name="Li D."/>
            <person name="Wei S."/>
            <person name="Han B."/>
            <person name="Jiang C."/>
            <person name="Yin Y."/>
            <person name="Xia T."/>
            <person name="Zhang Z."/>
            <person name="Bennetzen J.L."/>
            <person name="Zhao S."/>
            <person name="Wan X."/>
        </authorList>
    </citation>
    <scope>NUCLEOTIDE SEQUENCE [LARGE SCALE GENOMIC DNA]</scope>
    <source>
        <strain evidence="13">cv. Shuchazao</strain>
        <tissue evidence="12">Leaf</tissue>
    </source>
</reference>
<dbReference type="PROSITE" id="PS51017">
    <property type="entry name" value="CCT"/>
    <property type="match status" value="1"/>
</dbReference>
<evidence type="ECO:0000259" key="11">
    <source>
        <dbReference type="PROSITE" id="PS51017"/>
    </source>
</evidence>
<comment type="similarity">
    <text evidence="2">Belongs to the ARR-like family.</text>
</comment>
<comment type="caution">
    <text evidence="12">The sequence shown here is derived from an EMBL/GenBank/DDBJ whole genome shotgun (WGS) entry which is preliminary data.</text>
</comment>
<dbReference type="EMBL" id="SDRB02001625">
    <property type="protein sequence ID" value="THG20976.1"/>
    <property type="molecule type" value="Genomic_DNA"/>
</dbReference>
<dbReference type="Pfam" id="PF06203">
    <property type="entry name" value="CCT"/>
    <property type="match status" value="1"/>
</dbReference>
<feature type="domain" description="Response regulatory" evidence="10">
    <location>
        <begin position="46"/>
        <end position="183"/>
    </location>
</feature>
<comment type="subcellular location">
    <subcellularLocation>
        <location evidence="1 9">Nucleus</location>
    </subcellularLocation>
</comment>
<evidence type="ECO:0000256" key="6">
    <source>
        <dbReference type="ARBA" id="ARBA00023163"/>
    </source>
</evidence>
<dbReference type="Gene3D" id="3.40.50.2300">
    <property type="match status" value="1"/>
</dbReference>
<keyword evidence="3" id="KW-0902">Two-component regulatory system</keyword>
<dbReference type="InterPro" id="IPR010402">
    <property type="entry name" value="CCT_domain"/>
</dbReference>
<dbReference type="STRING" id="542762.A0A4S4EX45"/>
<keyword evidence="4" id="KW-0805">Transcription regulation</keyword>
<keyword evidence="7 9" id="KW-0539">Nucleus</keyword>
<keyword evidence="6" id="KW-0804">Transcription</keyword>
<organism evidence="12 13">
    <name type="scientific">Camellia sinensis var. sinensis</name>
    <name type="common">China tea</name>
    <dbReference type="NCBI Taxonomy" id="542762"/>
    <lineage>
        <taxon>Eukaryota</taxon>
        <taxon>Viridiplantae</taxon>
        <taxon>Streptophyta</taxon>
        <taxon>Embryophyta</taxon>
        <taxon>Tracheophyta</taxon>
        <taxon>Spermatophyta</taxon>
        <taxon>Magnoliopsida</taxon>
        <taxon>eudicotyledons</taxon>
        <taxon>Gunneridae</taxon>
        <taxon>Pentapetalae</taxon>
        <taxon>asterids</taxon>
        <taxon>Ericales</taxon>
        <taxon>Theaceae</taxon>
        <taxon>Camellia</taxon>
    </lineage>
</organism>
<evidence type="ECO:0000256" key="3">
    <source>
        <dbReference type="ARBA" id="ARBA00023012"/>
    </source>
</evidence>
<protein>
    <recommendedName>
        <fullName evidence="14">CCT domain-containing protein</fullName>
    </recommendedName>
</protein>
<comment type="caution">
    <text evidence="8">Lacks conserved residue(s) required for the propagation of feature annotation.</text>
</comment>
<evidence type="ECO:0000256" key="5">
    <source>
        <dbReference type="ARBA" id="ARBA00023108"/>
    </source>
</evidence>
<dbReference type="GO" id="GO:0000160">
    <property type="term" value="P:phosphorelay signal transduction system"/>
    <property type="evidence" value="ECO:0007669"/>
    <property type="project" value="UniProtKB-KW"/>
</dbReference>
<dbReference type="GO" id="GO:0005634">
    <property type="term" value="C:nucleus"/>
    <property type="evidence" value="ECO:0007669"/>
    <property type="project" value="UniProtKB-SubCell"/>
</dbReference>
<dbReference type="AlphaFoldDB" id="A0A4S4EX45"/>
<dbReference type="GO" id="GO:0009736">
    <property type="term" value="P:cytokinin-activated signaling pathway"/>
    <property type="evidence" value="ECO:0007669"/>
    <property type="project" value="InterPro"/>
</dbReference>
<dbReference type="PROSITE" id="PS50110">
    <property type="entry name" value="RESPONSE_REGULATORY"/>
    <property type="match status" value="1"/>
</dbReference>
<evidence type="ECO:0000313" key="13">
    <source>
        <dbReference type="Proteomes" id="UP000306102"/>
    </source>
</evidence>
<dbReference type="CDD" id="cd17582">
    <property type="entry name" value="psREC_PRR"/>
    <property type="match status" value="1"/>
</dbReference>
<keyword evidence="13" id="KW-1185">Reference proteome</keyword>
<evidence type="ECO:0000256" key="1">
    <source>
        <dbReference type="ARBA" id="ARBA00004123"/>
    </source>
</evidence>
<dbReference type="PANTHER" id="PTHR43874">
    <property type="entry name" value="TWO-COMPONENT RESPONSE REGULATOR"/>
    <property type="match status" value="1"/>
</dbReference>
<evidence type="ECO:0000256" key="2">
    <source>
        <dbReference type="ARBA" id="ARBA00010330"/>
    </source>
</evidence>
<dbReference type="SMART" id="SM00448">
    <property type="entry name" value="REC"/>
    <property type="match status" value="1"/>
</dbReference>
<evidence type="ECO:0000256" key="9">
    <source>
        <dbReference type="PROSITE-ProRule" id="PRU00357"/>
    </source>
</evidence>
<accession>A0A4S4EX45</accession>
<dbReference type="SUPFAM" id="SSF52172">
    <property type="entry name" value="CheY-like"/>
    <property type="match status" value="1"/>
</dbReference>
<evidence type="ECO:0000256" key="7">
    <source>
        <dbReference type="ARBA" id="ARBA00023242"/>
    </source>
</evidence>
<name>A0A4S4EX45_CAMSN</name>
<dbReference type="Pfam" id="PF00072">
    <property type="entry name" value="Response_reg"/>
    <property type="match status" value="1"/>
</dbReference>
<sequence length="683" mass="76352">MGEVVMISDEGVNLEVMETEMIEKKKEDGSATVVRWERFLPKMVLRVLLVESDDSTRQIVAALLRKCSYKGIGYGFENWSFVCFVEDDEVTAVSDGLKAWEALKGKPNSIDLILTEVDLPSISGFALLTLIMEHDICKNIPIIMMSWHDSVSTVYKCMLRGAADFLVKPVRKNELRNLWQHVWRRQASACGGHGPQDDSVAQEKVEATAENNATSNHSSGYMACVQRNRECIEKGSDAQSSCTKPDSEAERVYTQNVQDLSLPKWSKSPVSDMEIQNHEECVKSSRKLPMQDCEDRGLVVDTYKDANAMTQGEYIELETESEREHANIISEVCDNNRALVSSAREAIDLIGSFDNYPKCSYRNSGSNNGTNMVDSSLLLDLSLRSHPSGSVNQVSDERNTLNHSDASAFSRYINRALQPLHSSASICNQQKDLGNNSDRQLSNQTLNYNSEKNMLSLATGQSGQAEVDFPCHQQTPFPIPVKGMRFDSLCTAYGSVVPPIFCTQSSLSPVQSPGSARHLEPSVQVSAFHSSNLETKNSQQFHGLVDQNGNNFANQTEHKQMQKLESSEDQRYFSSATDQSASNSFCNGNVDQVPVIRAAAESGNEDGFPIHDINCHRSVLREAALNKFRLKRKERCYEKKVRYESRKKLAEQRPRVKGQFVRQVHAELAPLETDNHCDNSLDC</sequence>
<gene>
    <name evidence="12" type="ORF">TEA_029852</name>
</gene>
<evidence type="ECO:0000256" key="8">
    <source>
        <dbReference type="PROSITE-ProRule" id="PRU00169"/>
    </source>
</evidence>
<dbReference type="InterPro" id="IPR001789">
    <property type="entry name" value="Sig_transdc_resp-reg_receiver"/>
</dbReference>
<dbReference type="GO" id="GO:0048511">
    <property type="term" value="P:rhythmic process"/>
    <property type="evidence" value="ECO:0007669"/>
    <property type="project" value="UniProtKB-KW"/>
</dbReference>
<dbReference type="InterPro" id="IPR045279">
    <property type="entry name" value="ARR-like"/>
</dbReference>
<dbReference type="PANTHER" id="PTHR43874:SF95">
    <property type="entry name" value="TWO-COMPONENT RESPONSE REGULATOR-LIKE APRR5"/>
    <property type="match status" value="1"/>
</dbReference>
<dbReference type="InterPro" id="IPR011006">
    <property type="entry name" value="CheY-like_superfamily"/>
</dbReference>
<evidence type="ECO:0008006" key="14">
    <source>
        <dbReference type="Google" id="ProtNLM"/>
    </source>
</evidence>
<evidence type="ECO:0000256" key="4">
    <source>
        <dbReference type="ARBA" id="ARBA00023015"/>
    </source>
</evidence>
<keyword evidence="5" id="KW-0090">Biological rhythms</keyword>
<dbReference type="Proteomes" id="UP000306102">
    <property type="component" value="Unassembled WGS sequence"/>
</dbReference>
<proteinExistence type="inferred from homology"/>